<evidence type="ECO:0000256" key="1">
    <source>
        <dbReference type="SAM" id="MobiDB-lite"/>
    </source>
</evidence>
<feature type="region of interest" description="Disordered" evidence="1">
    <location>
        <begin position="302"/>
        <end position="325"/>
    </location>
</feature>
<feature type="compositionally biased region" description="Polar residues" evidence="1">
    <location>
        <begin position="1"/>
        <end position="14"/>
    </location>
</feature>
<reference evidence="2 3" key="1">
    <citation type="journal article" date="2024" name="J Genomics">
        <title>Draft genome sequencing and assembly of Favolaschia claudopus CIRM-BRFM 2984 isolated from oak limbs.</title>
        <authorList>
            <person name="Navarro D."/>
            <person name="Drula E."/>
            <person name="Chaduli D."/>
            <person name="Cazenave R."/>
            <person name="Ahrendt S."/>
            <person name="Wang J."/>
            <person name="Lipzen A."/>
            <person name="Daum C."/>
            <person name="Barry K."/>
            <person name="Grigoriev I.V."/>
            <person name="Favel A."/>
            <person name="Rosso M.N."/>
            <person name="Martin F."/>
        </authorList>
    </citation>
    <scope>NUCLEOTIDE SEQUENCE [LARGE SCALE GENOMIC DNA]</scope>
    <source>
        <strain evidence="2 3">CIRM-BRFM 2984</strain>
    </source>
</reference>
<organism evidence="2 3">
    <name type="scientific">Favolaschia claudopus</name>
    <dbReference type="NCBI Taxonomy" id="2862362"/>
    <lineage>
        <taxon>Eukaryota</taxon>
        <taxon>Fungi</taxon>
        <taxon>Dikarya</taxon>
        <taxon>Basidiomycota</taxon>
        <taxon>Agaricomycotina</taxon>
        <taxon>Agaricomycetes</taxon>
        <taxon>Agaricomycetidae</taxon>
        <taxon>Agaricales</taxon>
        <taxon>Marasmiineae</taxon>
        <taxon>Mycenaceae</taxon>
        <taxon>Favolaschia</taxon>
    </lineage>
</organism>
<feature type="compositionally biased region" description="Polar residues" evidence="1">
    <location>
        <begin position="542"/>
        <end position="551"/>
    </location>
</feature>
<feature type="compositionally biased region" description="Pro residues" evidence="1">
    <location>
        <begin position="309"/>
        <end position="322"/>
    </location>
</feature>
<comment type="caution">
    <text evidence="2">The sequence shown here is derived from an EMBL/GenBank/DDBJ whole genome shotgun (WGS) entry which is preliminary data.</text>
</comment>
<evidence type="ECO:0000313" key="2">
    <source>
        <dbReference type="EMBL" id="KAK7033254.1"/>
    </source>
</evidence>
<feature type="compositionally biased region" description="Polar residues" evidence="1">
    <location>
        <begin position="130"/>
        <end position="146"/>
    </location>
</feature>
<keyword evidence="3" id="KW-1185">Reference proteome</keyword>
<feature type="compositionally biased region" description="Basic residues" evidence="1">
    <location>
        <begin position="527"/>
        <end position="536"/>
    </location>
</feature>
<gene>
    <name evidence="2" type="ORF">R3P38DRAFT_2773677</name>
</gene>
<feature type="compositionally biased region" description="Low complexity" evidence="1">
    <location>
        <begin position="390"/>
        <end position="401"/>
    </location>
</feature>
<dbReference type="EMBL" id="JAWWNJ010000023">
    <property type="protein sequence ID" value="KAK7033254.1"/>
    <property type="molecule type" value="Genomic_DNA"/>
</dbReference>
<dbReference type="AlphaFoldDB" id="A0AAW0C318"/>
<evidence type="ECO:0000313" key="3">
    <source>
        <dbReference type="Proteomes" id="UP001362999"/>
    </source>
</evidence>
<name>A0AAW0C318_9AGAR</name>
<protein>
    <submittedName>
        <fullName evidence="2">Uncharacterized protein</fullName>
    </submittedName>
</protein>
<dbReference type="Proteomes" id="UP001362999">
    <property type="component" value="Unassembled WGS sequence"/>
</dbReference>
<accession>A0AAW0C318</accession>
<feature type="region of interest" description="Disordered" evidence="1">
    <location>
        <begin position="121"/>
        <end position="188"/>
    </location>
</feature>
<feature type="region of interest" description="Disordered" evidence="1">
    <location>
        <begin position="350"/>
        <end position="609"/>
    </location>
</feature>
<proteinExistence type="predicted"/>
<feature type="compositionally biased region" description="Polar residues" evidence="1">
    <location>
        <begin position="179"/>
        <end position="188"/>
    </location>
</feature>
<sequence length="840" mass="92952">MAETTLQSRISYSGVSEGPKKTWKKTKKPSYNSTDHHRASWPPGITNFYEQQEEPQPNAPSSLIGRIGPKVSPATSRPSLLQRMNVDDATDAAAVAAHASGIDNKTIPANGVAAANSTRNEVLKNGGDSSGENGRSSNKTVFTKPSWNGFYDNGSDVRHDVEEQSTEDLANGIPPAETLASTLKPPQTQEVDRFLDSIVNSIEAGPSTPASDTLKRPPLSVSERLARSLRSAVFQNARLRGATDLPQVQRKIDVVVTDRVCEAFSAQMKQVKVEMDAPRAEEAMQRAKDQLLDGFRKPNAIEDEVSHKPLPPETASKPPPTAPRAMIHGIQQLPPRMSLKGKERAIDLTGDNDLYRTNGQGYDPSLRASPMQTSTAVLGPTKSAARRKSSSLSHSSNLTSHQRGFADELPRYRSPPHPPRDSKLHSVHSRSRSPARAEDTPRPRSRSPASGYAPRNRTWSFSFNSRRMSRSRSPAPPPYSNGRPRSRSIPRNHSRGRRASPPSATQFPPPDRLNSRYPPYGSEKTARSRSRSRGRRGGSLVPRQSRSPNSTTRKRKLDRVSPPYSPQRQRHRSASYDQRRSELDTPGYRRHSRFGLPNGNGNGEAFESPHNHIQGFLNSPFSFAPPVSNRVIREPSPPPPKSNNNLPGLWFVKVGAPDIKIVEGTFNIDPEFAVKWGIQSQSVPSSTRQKPQLSILLLCLPTEDLDHLYTSLKPSDPSAEELSTAVATLKTSWPKNGTLFVDINDEKTGVGKSWFPYDLDPTSPLDITHHVQPGQNVVRFIQLASLVERTFILYATHREPPVVRRPHEVPQMFDKTLSVPRDHLLFDFDSATVTVDPYVS</sequence>
<feature type="compositionally biased region" description="Basic residues" evidence="1">
    <location>
        <begin position="484"/>
        <end position="498"/>
    </location>
</feature>
<feature type="region of interest" description="Disordered" evidence="1">
    <location>
        <begin position="1"/>
        <end position="79"/>
    </location>
</feature>